<dbReference type="Pfam" id="PF00248">
    <property type="entry name" value="Aldo_ket_red"/>
    <property type="match status" value="1"/>
</dbReference>
<dbReference type="GeneID" id="17357646"/>
<protein>
    <recommendedName>
        <fullName evidence="1">NADP-dependent oxidoreductase domain-containing protein</fullName>
    </recommendedName>
</protein>
<dbReference type="eggNOG" id="KOG1577">
    <property type="taxonomic scope" value="Eukaryota"/>
</dbReference>
<name>E1Z7S3_CHLVA</name>
<dbReference type="InterPro" id="IPR018170">
    <property type="entry name" value="Aldo/ket_reductase_CS"/>
</dbReference>
<dbReference type="FunCoup" id="E1Z7S3">
    <property type="interactions" value="1514"/>
</dbReference>
<dbReference type="OMA" id="RHQRMNF"/>
<dbReference type="RefSeq" id="XP_005850069.1">
    <property type="nucleotide sequence ID" value="XM_005850007.1"/>
</dbReference>
<dbReference type="Proteomes" id="UP000008141">
    <property type="component" value="Unassembled WGS sequence"/>
</dbReference>
<accession>E1Z7S3</accession>
<dbReference type="InParanoid" id="E1Z7S3"/>
<dbReference type="Gene3D" id="3.20.20.100">
    <property type="entry name" value="NADP-dependent oxidoreductase domain"/>
    <property type="match status" value="1"/>
</dbReference>
<dbReference type="EMBL" id="GL433838">
    <property type="protein sequence ID" value="EFN57967.1"/>
    <property type="molecule type" value="Genomic_DNA"/>
</dbReference>
<dbReference type="OrthoDB" id="416253at2759"/>
<evidence type="ECO:0000259" key="1">
    <source>
        <dbReference type="Pfam" id="PF00248"/>
    </source>
</evidence>
<proteinExistence type="predicted"/>
<dbReference type="PROSITE" id="PS00063">
    <property type="entry name" value="ALDOKETO_REDUCTASE_3"/>
    <property type="match status" value="1"/>
</dbReference>
<gene>
    <name evidence="2" type="ORF">CHLNCDRAFT_142101</name>
</gene>
<dbReference type="PRINTS" id="PR00069">
    <property type="entry name" value="ALDKETRDTASE"/>
</dbReference>
<dbReference type="InterPro" id="IPR020471">
    <property type="entry name" value="AKR"/>
</dbReference>
<keyword evidence="3" id="KW-1185">Reference proteome</keyword>
<dbReference type="AlphaFoldDB" id="E1Z7S3"/>
<dbReference type="STRING" id="554065.E1Z7S3"/>
<dbReference type="PROSITE" id="PS00062">
    <property type="entry name" value="ALDOKETO_REDUCTASE_2"/>
    <property type="match status" value="1"/>
</dbReference>
<dbReference type="PANTHER" id="PTHR11732">
    <property type="entry name" value="ALDO/KETO REDUCTASE"/>
    <property type="match status" value="1"/>
</dbReference>
<dbReference type="InterPro" id="IPR023210">
    <property type="entry name" value="NADP_OxRdtase_dom"/>
</dbReference>
<dbReference type="PROSITE" id="PS00798">
    <property type="entry name" value="ALDOKETO_REDUCTASE_1"/>
    <property type="match status" value="1"/>
</dbReference>
<evidence type="ECO:0000313" key="3">
    <source>
        <dbReference type="Proteomes" id="UP000008141"/>
    </source>
</evidence>
<feature type="domain" description="NADP-dependent oxidoreductase" evidence="1">
    <location>
        <begin position="151"/>
        <end position="316"/>
    </location>
</feature>
<sequence>MAAEAEPWWAKYEVAGPSGSADASGVRVLSFAGLDAAAAAADAAAVAAAEQREVAARPAATAAAQRALYVRVDVPSFTLRDGRRIPAVGLGTWKAGPGEVRTAVHIALQAGYRHIDCASVYQNEEEVGDALEHVLSKGLVPRQELYICSKALRCQYLDLYLIHWPVTGNVGPEAMEALVAEGLVRSIGVSNFGACKLRDILSYAQIPPTVEVHPYHRNDALLAFCAAAAIHVTAFSPLGSPDSASIFPRKKPLVLMEDATVQAVAERTGRNVGQVLIRWALQHGTSVIPKSTSPARIRGNLDVLGWELSADDYAALSTLPFQQRMVNGAMWLNPKGPYRDMEELWDEPELD</sequence>
<evidence type="ECO:0000313" key="2">
    <source>
        <dbReference type="EMBL" id="EFN57967.1"/>
    </source>
</evidence>
<dbReference type="SUPFAM" id="SSF51430">
    <property type="entry name" value="NAD(P)-linked oxidoreductase"/>
    <property type="match status" value="1"/>
</dbReference>
<dbReference type="KEGG" id="cvr:CHLNCDRAFT_142101"/>
<organism evidence="3">
    <name type="scientific">Chlorella variabilis</name>
    <name type="common">Green alga</name>
    <dbReference type="NCBI Taxonomy" id="554065"/>
    <lineage>
        <taxon>Eukaryota</taxon>
        <taxon>Viridiplantae</taxon>
        <taxon>Chlorophyta</taxon>
        <taxon>core chlorophytes</taxon>
        <taxon>Trebouxiophyceae</taxon>
        <taxon>Chlorellales</taxon>
        <taxon>Chlorellaceae</taxon>
        <taxon>Chlorella clade</taxon>
        <taxon>Chlorella</taxon>
    </lineage>
</organism>
<dbReference type="InterPro" id="IPR036812">
    <property type="entry name" value="NAD(P)_OxRdtase_dom_sf"/>
</dbReference>
<reference evidence="2 3" key="1">
    <citation type="journal article" date="2010" name="Plant Cell">
        <title>The Chlorella variabilis NC64A genome reveals adaptation to photosymbiosis, coevolution with viruses, and cryptic sex.</title>
        <authorList>
            <person name="Blanc G."/>
            <person name="Duncan G."/>
            <person name="Agarkova I."/>
            <person name="Borodovsky M."/>
            <person name="Gurnon J."/>
            <person name="Kuo A."/>
            <person name="Lindquist E."/>
            <person name="Lucas S."/>
            <person name="Pangilinan J."/>
            <person name="Polle J."/>
            <person name="Salamov A."/>
            <person name="Terry A."/>
            <person name="Yamada T."/>
            <person name="Dunigan D.D."/>
            <person name="Grigoriev I.V."/>
            <person name="Claverie J.M."/>
            <person name="Van Etten J.L."/>
        </authorList>
    </citation>
    <scope>NUCLEOTIDE SEQUENCE [LARGE SCALE GENOMIC DNA]</scope>
    <source>
        <strain evidence="2 3">NC64A</strain>
    </source>
</reference>
<dbReference type="GO" id="GO:0016491">
    <property type="term" value="F:oxidoreductase activity"/>
    <property type="evidence" value="ECO:0007669"/>
    <property type="project" value="InterPro"/>
</dbReference>